<evidence type="ECO:0000313" key="4">
    <source>
        <dbReference type="Proteomes" id="UP000223913"/>
    </source>
</evidence>
<dbReference type="Proteomes" id="UP000223913">
    <property type="component" value="Unassembled WGS sequence"/>
</dbReference>
<dbReference type="InterPro" id="IPR002201">
    <property type="entry name" value="Glyco_trans_9"/>
</dbReference>
<protein>
    <submittedName>
        <fullName evidence="3">Glycosyl transferase</fullName>
    </submittedName>
</protein>
<dbReference type="EMBL" id="PDUD01000020">
    <property type="protein sequence ID" value="PHN05798.1"/>
    <property type="molecule type" value="Genomic_DNA"/>
</dbReference>
<comment type="caution">
    <text evidence="3">The sequence shown here is derived from an EMBL/GenBank/DDBJ whole genome shotgun (WGS) entry which is preliminary data.</text>
</comment>
<dbReference type="GO" id="GO:0008713">
    <property type="term" value="F:ADP-heptose-lipopolysaccharide heptosyltransferase activity"/>
    <property type="evidence" value="ECO:0007669"/>
    <property type="project" value="TreeGrafter"/>
</dbReference>
<dbReference type="InterPro" id="IPR051199">
    <property type="entry name" value="LPS_LOS_Heptosyltrfase"/>
</dbReference>
<evidence type="ECO:0000256" key="1">
    <source>
        <dbReference type="ARBA" id="ARBA00022676"/>
    </source>
</evidence>
<dbReference type="SUPFAM" id="SSF53756">
    <property type="entry name" value="UDP-Glycosyltransferase/glycogen phosphorylase"/>
    <property type="match status" value="1"/>
</dbReference>
<dbReference type="PANTHER" id="PTHR30160">
    <property type="entry name" value="TETRAACYLDISACCHARIDE 4'-KINASE-RELATED"/>
    <property type="match status" value="1"/>
</dbReference>
<keyword evidence="4" id="KW-1185">Reference proteome</keyword>
<dbReference type="OrthoDB" id="9768048at2"/>
<dbReference type="CDD" id="cd03789">
    <property type="entry name" value="GT9_LPS_heptosyltransferase"/>
    <property type="match status" value="1"/>
</dbReference>
<accession>A0A2D0NBN3</accession>
<name>A0A2D0NBN3_FLAN2</name>
<evidence type="ECO:0000256" key="2">
    <source>
        <dbReference type="ARBA" id="ARBA00022679"/>
    </source>
</evidence>
<dbReference type="AlphaFoldDB" id="A0A2D0NBN3"/>
<gene>
    <name evidence="3" type="ORF">CRP01_15100</name>
</gene>
<organism evidence="3 4">
    <name type="scientific">Flavilitoribacter nigricans (strain ATCC 23147 / DSM 23189 / NBRC 102662 / NCIMB 1420 / SS-2)</name>
    <name type="common">Lewinella nigricans</name>
    <dbReference type="NCBI Taxonomy" id="1122177"/>
    <lineage>
        <taxon>Bacteria</taxon>
        <taxon>Pseudomonadati</taxon>
        <taxon>Bacteroidota</taxon>
        <taxon>Saprospiria</taxon>
        <taxon>Saprospirales</taxon>
        <taxon>Lewinellaceae</taxon>
        <taxon>Flavilitoribacter</taxon>
    </lineage>
</organism>
<dbReference type="PANTHER" id="PTHR30160:SF1">
    <property type="entry name" value="LIPOPOLYSACCHARIDE 1,2-N-ACETYLGLUCOSAMINETRANSFERASE-RELATED"/>
    <property type="match status" value="1"/>
</dbReference>
<reference evidence="3 4" key="1">
    <citation type="submission" date="2017-10" db="EMBL/GenBank/DDBJ databases">
        <title>The draft genome sequence of Lewinella nigricans NBRC 102662.</title>
        <authorList>
            <person name="Wang K."/>
        </authorList>
    </citation>
    <scope>NUCLEOTIDE SEQUENCE [LARGE SCALE GENOMIC DNA]</scope>
    <source>
        <strain evidence="3 4">NBRC 102662</strain>
    </source>
</reference>
<dbReference type="Pfam" id="PF01075">
    <property type="entry name" value="Glyco_transf_9"/>
    <property type="match status" value="1"/>
</dbReference>
<sequence length="339" mass="38113">MKKVLVIRFSSIGDIVLTSPVVRCLKQQAGAEVHFLTKAGFRSVVEPNPYIDRVFTIEKKVSEVLPALKAERYDFLFDLHQNLRSLQVKMALPGIRHYSFDKLNLEKWLLVQMKINQMPNLHIVDRYLQTTEILHIKNDGEGLDYFIPPADEVDTDALLRSGGTSVQLLPKNKKPDTAYVAFVIGAAHPTKRLPVDQIIDWCARINGPVILLGGPDDAERGRAIAEATGSHVVNACGKLRLHQSASVVRQARLVISHDTGLMHIAAAFRKPIWSVWGNTVPEFGMYPYYPEGMDRNRTFEVKGLKCRPCSKIGHASCPKGHFRCMQEIELEDVTLQLQP</sequence>
<keyword evidence="1" id="KW-0328">Glycosyltransferase</keyword>
<keyword evidence="2 3" id="KW-0808">Transferase</keyword>
<proteinExistence type="predicted"/>
<dbReference type="GO" id="GO:0009244">
    <property type="term" value="P:lipopolysaccharide core region biosynthetic process"/>
    <property type="evidence" value="ECO:0007669"/>
    <property type="project" value="TreeGrafter"/>
</dbReference>
<evidence type="ECO:0000313" key="3">
    <source>
        <dbReference type="EMBL" id="PHN05798.1"/>
    </source>
</evidence>
<dbReference type="GO" id="GO:0005829">
    <property type="term" value="C:cytosol"/>
    <property type="evidence" value="ECO:0007669"/>
    <property type="project" value="TreeGrafter"/>
</dbReference>
<dbReference type="RefSeq" id="WP_099150888.1">
    <property type="nucleotide sequence ID" value="NZ_PDUD01000020.1"/>
</dbReference>
<dbReference type="Gene3D" id="3.40.50.2000">
    <property type="entry name" value="Glycogen Phosphorylase B"/>
    <property type="match status" value="2"/>
</dbReference>